<evidence type="ECO:0000313" key="3">
    <source>
        <dbReference type="Proteomes" id="UP000775213"/>
    </source>
</evidence>
<feature type="chain" id="PRO_5043473715" evidence="1">
    <location>
        <begin position="30"/>
        <end position="60"/>
    </location>
</feature>
<name>A0AAV7HCY5_DENCH</name>
<organism evidence="2 3">
    <name type="scientific">Dendrobium chrysotoxum</name>
    <name type="common">Orchid</name>
    <dbReference type="NCBI Taxonomy" id="161865"/>
    <lineage>
        <taxon>Eukaryota</taxon>
        <taxon>Viridiplantae</taxon>
        <taxon>Streptophyta</taxon>
        <taxon>Embryophyta</taxon>
        <taxon>Tracheophyta</taxon>
        <taxon>Spermatophyta</taxon>
        <taxon>Magnoliopsida</taxon>
        <taxon>Liliopsida</taxon>
        <taxon>Asparagales</taxon>
        <taxon>Orchidaceae</taxon>
        <taxon>Epidendroideae</taxon>
        <taxon>Malaxideae</taxon>
        <taxon>Dendrobiinae</taxon>
        <taxon>Dendrobium</taxon>
    </lineage>
</organism>
<evidence type="ECO:0000256" key="1">
    <source>
        <dbReference type="SAM" id="SignalP"/>
    </source>
</evidence>
<gene>
    <name evidence="2" type="ORF">IEQ34_005531</name>
</gene>
<proteinExistence type="predicted"/>
<protein>
    <submittedName>
        <fullName evidence="2">Uncharacterized protein</fullName>
    </submittedName>
</protein>
<keyword evidence="3" id="KW-1185">Reference proteome</keyword>
<evidence type="ECO:0000313" key="2">
    <source>
        <dbReference type="EMBL" id="KAH0465428.1"/>
    </source>
</evidence>
<dbReference type="Proteomes" id="UP000775213">
    <property type="component" value="Unassembled WGS sequence"/>
</dbReference>
<accession>A0AAV7HCY5</accession>
<sequence>MWKKIIWMHNNKMSLACLIGTLKLWSLECDNCRKLNADPESIGGGLFIYDKEEELKDQSF</sequence>
<dbReference type="EMBL" id="JAGFBR010000006">
    <property type="protein sequence ID" value="KAH0465428.1"/>
    <property type="molecule type" value="Genomic_DNA"/>
</dbReference>
<feature type="signal peptide" evidence="1">
    <location>
        <begin position="1"/>
        <end position="29"/>
    </location>
</feature>
<reference evidence="2 3" key="1">
    <citation type="journal article" date="2021" name="Hortic Res">
        <title>Chromosome-scale assembly of the Dendrobium chrysotoxum genome enhances the understanding of orchid evolution.</title>
        <authorList>
            <person name="Zhang Y."/>
            <person name="Zhang G.Q."/>
            <person name="Zhang D."/>
            <person name="Liu X.D."/>
            <person name="Xu X.Y."/>
            <person name="Sun W.H."/>
            <person name="Yu X."/>
            <person name="Zhu X."/>
            <person name="Wang Z.W."/>
            <person name="Zhao X."/>
            <person name="Zhong W.Y."/>
            <person name="Chen H."/>
            <person name="Yin W.L."/>
            <person name="Huang T."/>
            <person name="Niu S.C."/>
            <person name="Liu Z.J."/>
        </authorList>
    </citation>
    <scope>NUCLEOTIDE SEQUENCE [LARGE SCALE GENOMIC DNA]</scope>
    <source>
        <strain evidence="2">Lindl</strain>
    </source>
</reference>
<dbReference type="AlphaFoldDB" id="A0AAV7HCY5"/>
<comment type="caution">
    <text evidence="2">The sequence shown here is derived from an EMBL/GenBank/DDBJ whole genome shotgun (WGS) entry which is preliminary data.</text>
</comment>
<keyword evidence="1" id="KW-0732">Signal</keyword>